<accession>A0A239HG99</accession>
<dbReference type="RefSeq" id="WP_089208476.1">
    <property type="nucleotide sequence ID" value="NZ_FZOD01000016.1"/>
</dbReference>
<evidence type="ECO:0000313" key="1">
    <source>
        <dbReference type="EMBL" id="SNS79284.1"/>
    </source>
</evidence>
<dbReference type="Proteomes" id="UP000198282">
    <property type="component" value="Unassembled WGS sequence"/>
</dbReference>
<keyword evidence="2" id="KW-1185">Reference proteome</keyword>
<name>A0A239HG99_9ACTN</name>
<gene>
    <name evidence="1" type="ORF">SAMN05216276_101668</name>
</gene>
<reference evidence="1 2" key="1">
    <citation type="submission" date="2017-06" db="EMBL/GenBank/DDBJ databases">
        <authorList>
            <person name="Kim H.J."/>
            <person name="Triplett B.A."/>
        </authorList>
    </citation>
    <scope>NUCLEOTIDE SEQUENCE [LARGE SCALE GENOMIC DNA]</scope>
    <source>
        <strain evidence="1 2">CGMCC 4.2132</strain>
    </source>
</reference>
<dbReference type="OrthoDB" id="3386703at2"/>
<protein>
    <recommendedName>
        <fullName evidence="3">Excreted virulence factor EspC, type VII ESX diderm</fullName>
    </recommendedName>
</protein>
<dbReference type="AlphaFoldDB" id="A0A239HG99"/>
<organism evidence="1 2">
    <name type="scientific">Streptosporangium subroseum</name>
    <dbReference type="NCBI Taxonomy" id="106412"/>
    <lineage>
        <taxon>Bacteria</taxon>
        <taxon>Bacillati</taxon>
        <taxon>Actinomycetota</taxon>
        <taxon>Actinomycetes</taxon>
        <taxon>Streptosporangiales</taxon>
        <taxon>Streptosporangiaceae</taxon>
        <taxon>Streptosporangium</taxon>
    </lineage>
</organism>
<evidence type="ECO:0008006" key="3">
    <source>
        <dbReference type="Google" id="ProtNLM"/>
    </source>
</evidence>
<dbReference type="EMBL" id="FZOD01000016">
    <property type="protein sequence ID" value="SNS79284.1"/>
    <property type="molecule type" value="Genomic_DNA"/>
</dbReference>
<sequence>MTQDKYVTSKTIKGIGTEIGDDVVPQIRELRALVDSTELGGVGWGAVGELAIGLHYRGVQKDVREKLAQALDVLESWQDTLNTAAGNWQTAEINSTVVYQ</sequence>
<evidence type="ECO:0000313" key="2">
    <source>
        <dbReference type="Proteomes" id="UP000198282"/>
    </source>
</evidence>
<proteinExistence type="predicted"/>